<dbReference type="Proteomes" id="UP000826725">
    <property type="component" value="Chromosome"/>
</dbReference>
<organism evidence="2 3">
    <name type="scientific">Desulfomarina profundi</name>
    <dbReference type="NCBI Taxonomy" id="2772557"/>
    <lineage>
        <taxon>Bacteria</taxon>
        <taxon>Pseudomonadati</taxon>
        <taxon>Thermodesulfobacteriota</taxon>
        <taxon>Desulfobulbia</taxon>
        <taxon>Desulfobulbales</taxon>
        <taxon>Desulfobulbaceae</taxon>
        <taxon>Desulfomarina</taxon>
    </lineage>
</organism>
<reference evidence="2" key="1">
    <citation type="submission" date="2020-09" db="EMBL/GenBank/DDBJ databases">
        <title>Desulfogranum mesoprofundum gen. nov., sp. nov., a novel mesophilic, sulfate-reducing chemolithoautotroph isolated from a deep-sea hydrothermal vent chimney in the Suiyo Seamount.</title>
        <authorList>
            <person name="Hashimoto Y."/>
            <person name="Nakagawa S."/>
        </authorList>
    </citation>
    <scope>NUCLEOTIDE SEQUENCE</scope>
    <source>
        <strain evidence="2">KT2</strain>
    </source>
</reference>
<dbReference type="AlphaFoldDB" id="A0A8D5FSR2"/>
<dbReference type="EMBL" id="AP024086">
    <property type="protein sequence ID" value="BCL60716.1"/>
    <property type="molecule type" value="Genomic_DNA"/>
</dbReference>
<evidence type="ECO:0000256" key="1">
    <source>
        <dbReference type="SAM" id="MobiDB-lite"/>
    </source>
</evidence>
<evidence type="ECO:0008006" key="4">
    <source>
        <dbReference type="Google" id="ProtNLM"/>
    </source>
</evidence>
<proteinExistence type="predicted"/>
<accession>A0A8D5FSR2</accession>
<keyword evidence="3" id="KW-1185">Reference proteome</keyword>
<sequence>MQGYQANSGEKPPSARHLSAGDKVTLSGESPENIKGKKETKENLNGQEQLNEEDLRILESLKKRDREVRTHEQAHLAAAGRYAGGGAHFTTQKGPDGHAYAVSGEVPIDVGKENSPEATISKMETIKRAALAPQNPSSADRRIAAEAAVKEAAARKELLLKNQEVLLNSPNPSLSQSSSNQPQNIIPAQTVISSYEAIEALQKKSA</sequence>
<gene>
    <name evidence="2" type="ORF">DGMP_14090</name>
</gene>
<dbReference type="Pfam" id="PF12118">
    <property type="entry name" value="SprA-related"/>
    <property type="match status" value="1"/>
</dbReference>
<evidence type="ECO:0000313" key="2">
    <source>
        <dbReference type="EMBL" id="BCL60716.1"/>
    </source>
</evidence>
<dbReference type="InterPro" id="IPR021973">
    <property type="entry name" value="SprA-related"/>
</dbReference>
<feature type="compositionally biased region" description="Basic and acidic residues" evidence="1">
    <location>
        <begin position="32"/>
        <end position="42"/>
    </location>
</feature>
<evidence type="ECO:0000313" key="3">
    <source>
        <dbReference type="Proteomes" id="UP000826725"/>
    </source>
</evidence>
<protein>
    <recommendedName>
        <fullName evidence="4">Catalase</fullName>
    </recommendedName>
</protein>
<name>A0A8D5FSR2_9BACT</name>
<dbReference type="KEGG" id="dbk:DGMP_14090"/>
<feature type="region of interest" description="Disordered" evidence="1">
    <location>
        <begin position="1"/>
        <end position="51"/>
    </location>
</feature>